<dbReference type="Proteomes" id="UP001153076">
    <property type="component" value="Unassembled WGS sequence"/>
</dbReference>
<keyword evidence="8" id="KW-1185">Reference proteome</keyword>
<dbReference type="SMART" id="SM00054">
    <property type="entry name" value="EFh"/>
    <property type="match status" value="4"/>
</dbReference>
<evidence type="ECO:0000256" key="1">
    <source>
        <dbReference type="ARBA" id="ARBA00003291"/>
    </source>
</evidence>
<dbReference type="PROSITE" id="PS50222">
    <property type="entry name" value="EF_HAND_2"/>
    <property type="match status" value="4"/>
</dbReference>
<evidence type="ECO:0000256" key="3">
    <source>
        <dbReference type="ARBA" id="ARBA00022737"/>
    </source>
</evidence>
<keyword evidence="4" id="KW-0106">Calcium</keyword>
<accession>A0A9Q1QFC2</accession>
<dbReference type="AlphaFoldDB" id="A0A9Q1QFC2"/>
<gene>
    <name evidence="7" type="ORF">Cgig2_025281</name>
</gene>
<protein>
    <recommendedName>
        <fullName evidence="6">EF-hand domain-containing protein</fullName>
    </recommendedName>
</protein>
<dbReference type="SUPFAM" id="SSF47473">
    <property type="entry name" value="EF-hand"/>
    <property type="match status" value="1"/>
</dbReference>
<dbReference type="Gene3D" id="1.10.238.10">
    <property type="entry name" value="EF-hand"/>
    <property type="match status" value="2"/>
</dbReference>
<keyword evidence="3" id="KW-0677">Repeat</keyword>
<organism evidence="7 8">
    <name type="scientific">Carnegiea gigantea</name>
    <dbReference type="NCBI Taxonomy" id="171969"/>
    <lineage>
        <taxon>Eukaryota</taxon>
        <taxon>Viridiplantae</taxon>
        <taxon>Streptophyta</taxon>
        <taxon>Embryophyta</taxon>
        <taxon>Tracheophyta</taxon>
        <taxon>Spermatophyta</taxon>
        <taxon>Magnoliopsida</taxon>
        <taxon>eudicotyledons</taxon>
        <taxon>Gunneridae</taxon>
        <taxon>Pentapetalae</taxon>
        <taxon>Caryophyllales</taxon>
        <taxon>Cactineae</taxon>
        <taxon>Cactaceae</taxon>
        <taxon>Cactoideae</taxon>
        <taxon>Echinocereeae</taxon>
        <taxon>Carnegiea</taxon>
    </lineage>
</organism>
<name>A0A9Q1QFC2_9CARY</name>
<dbReference type="PROSITE" id="PS00018">
    <property type="entry name" value="EF_HAND_1"/>
    <property type="match status" value="4"/>
</dbReference>
<dbReference type="InterPro" id="IPR039647">
    <property type="entry name" value="EF_hand_pair_protein_CML-like"/>
</dbReference>
<keyword evidence="2" id="KW-0479">Metal-binding</keyword>
<feature type="domain" description="EF-hand" evidence="6">
    <location>
        <begin position="80"/>
        <end position="115"/>
    </location>
</feature>
<dbReference type="GO" id="GO:0005509">
    <property type="term" value="F:calcium ion binding"/>
    <property type="evidence" value="ECO:0007669"/>
    <property type="project" value="InterPro"/>
</dbReference>
<feature type="domain" description="EF-hand" evidence="6">
    <location>
        <begin position="43"/>
        <end position="78"/>
    </location>
</feature>
<dbReference type="GO" id="GO:0005737">
    <property type="term" value="C:cytoplasm"/>
    <property type="evidence" value="ECO:0007669"/>
    <property type="project" value="UniProtKB-ARBA"/>
</dbReference>
<dbReference type="InterPro" id="IPR002048">
    <property type="entry name" value="EF_hand_dom"/>
</dbReference>
<evidence type="ECO:0000259" key="6">
    <source>
        <dbReference type="PROSITE" id="PS50222"/>
    </source>
</evidence>
<dbReference type="CDD" id="cd00051">
    <property type="entry name" value="EFh"/>
    <property type="match status" value="2"/>
</dbReference>
<dbReference type="InterPro" id="IPR018247">
    <property type="entry name" value="EF_Hand_1_Ca_BS"/>
</dbReference>
<comment type="caution">
    <text evidence="7">The sequence shown here is derived from an EMBL/GenBank/DDBJ whole genome shotgun (WGS) entry which is preliminary data.</text>
</comment>
<evidence type="ECO:0000313" key="7">
    <source>
        <dbReference type="EMBL" id="KAJ8440082.1"/>
    </source>
</evidence>
<dbReference type="FunFam" id="1.10.238.10:FF:000089">
    <property type="entry name" value="calmodulin-like protein 3"/>
    <property type="match status" value="1"/>
</dbReference>
<comment type="function">
    <text evidence="1">Potential calcium sensor.</text>
</comment>
<sequence length="171" mass="19207">MSSSLITDRAEIKRVFDRFDKNGDGTISASEMGGVLRALGSETSQEEVEKMMMELDIDKDGVVNFDEFAEFCARKLDGEGGLKELSEAFDMYDQDKNGLISANELHLVLSRLGQHCTVQDCEKMIKTVDSDGDGNVSFDEFRKMMCDELEKIEEEEEERVSETEFGETTGN</sequence>
<dbReference type="EMBL" id="JAKOGI010000199">
    <property type="protein sequence ID" value="KAJ8440082.1"/>
    <property type="molecule type" value="Genomic_DNA"/>
</dbReference>
<dbReference type="PANTHER" id="PTHR10891">
    <property type="entry name" value="EF-HAND CALCIUM-BINDING DOMAIN CONTAINING PROTEIN"/>
    <property type="match status" value="1"/>
</dbReference>
<dbReference type="Pfam" id="PF13499">
    <property type="entry name" value="EF-hand_7"/>
    <property type="match status" value="2"/>
</dbReference>
<feature type="domain" description="EF-hand" evidence="6">
    <location>
        <begin position="7"/>
        <end position="42"/>
    </location>
</feature>
<evidence type="ECO:0000256" key="5">
    <source>
        <dbReference type="SAM" id="MobiDB-lite"/>
    </source>
</evidence>
<dbReference type="OrthoDB" id="26525at2759"/>
<proteinExistence type="predicted"/>
<evidence type="ECO:0000256" key="2">
    <source>
        <dbReference type="ARBA" id="ARBA00022723"/>
    </source>
</evidence>
<dbReference type="InterPro" id="IPR011992">
    <property type="entry name" value="EF-hand-dom_pair"/>
</dbReference>
<evidence type="ECO:0000256" key="4">
    <source>
        <dbReference type="ARBA" id="ARBA00022837"/>
    </source>
</evidence>
<feature type="domain" description="EF-hand" evidence="6">
    <location>
        <begin position="116"/>
        <end position="151"/>
    </location>
</feature>
<dbReference type="FunFam" id="1.10.238.10:FF:000336">
    <property type="entry name" value="HLH domain-containing protein"/>
    <property type="match status" value="1"/>
</dbReference>
<evidence type="ECO:0000313" key="8">
    <source>
        <dbReference type="Proteomes" id="UP001153076"/>
    </source>
</evidence>
<reference evidence="7" key="1">
    <citation type="submission" date="2022-04" db="EMBL/GenBank/DDBJ databases">
        <title>Carnegiea gigantea Genome sequencing and assembly v2.</title>
        <authorList>
            <person name="Copetti D."/>
            <person name="Sanderson M.J."/>
            <person name="Burquez A."/>
            <person name="Wojciechowski M.F."/>
        </authorList>
    </citation>
    <scope>NUCLEOTIDE SEQUENCE</scope>
    <source>
        <strain evidence="7">SGP5-SGP5p</strain>
        <tissue evidence="7">Aerial part</tissue>
    </source>
</reference>
<feature type="region of interest" description="Disordered" evidence="5">
    <location>
        <begin position="152"/>
        <end position="171"/>
    </location>
</feature>